<dbReference type="KEGG" id="cate:C2869_18675"/>
<dbReference type="RefSeq" id="WP_108604369.1">
    <property type="nucleotide sequence ID" value="NZ_CP026604.1"/>
</dbReference>
<evidence type="ECO:0000313" key="2">
    <source>
        <dbReference type="Proteomes" id="UP000244441"/>
    </source>
</evidence>
<gene>
    <name evidence="1" type="ORF">C2869_18675</name>
</gene>
<sequence length="78" mass="8767">MTPLVLTPLVPLVPEYQNDSAFKIEVDNFKKTVDALKNASDNNTLEYKVVHQQFDKQKNSVPNATIKVTNYDQSAQGN</sequence>
<dbReference type="AlphaFoldDB" id="A0A2S0VVR3"/>
<dbReference type="Proteomes" id="UP000244441">
    <property type="component" value="Chromosome"/>
</dbReference>
<keyword evidence="2" id="KW-1185">Reference proteome</keyword>
<proteinExistence type="predicted"/>
<dbReference type="EMBL" id="CP026604">
    <property type="protein sequence ID" value="AWB68306.1"/>
    <property type="molecule type" value="Genomic_DNA"/>
</dbReference>
<name>A0A2S0VVR3_9ALTE</name>
<accession>A0A2S0VVR3</accession>
<dbReference type="OrthoDB" id="9903947at2"/>
<evidence type="ECO:0000313" key="1">
    <source>
        <dbReference type="EMBL" id="AWB68306.1"/>
    </source>
</evidence>
<organism evidence="1 2">
    <name type="scientific">Saccharobesus litoralis</name>
    <dbReference type="NCBI Taxonomy" id="2172099"/>
    <lineage>
        <taxon>Bacteria</taxon>
        <taxon>Pseudomonadati</taxon>
        <taxon>Pseudomonadota</taxon>
        <taxon>Gammaproteobacteria</taxon>
        <taxon>Alteromonadales</taxon>
        <taxon>Alteromonadaceae</taxon>
        <taxon>Saccharobesus</taxon>
    </lineage>
</organism>
<protein>
    <submittedName>
        <fullName evidence="1">Uncharacterized protein</fullName>
    </submittedName>
</protein>
<reference evidence="1 2" key="1">
    <citation type="submission" date="2018-01" db="EMBL/GenBank/DDBJ databases">
        <title>Genome sequence of a Cantenovulum-like bacteria.</title>
        <authorList>
            <person name="Tan W.R."/>
            <person name="Lau N.-S."/>
            <person name="Go F."/>
            <person name="Amirul A.-A.A."/>
        </authorList>
    </citation>
    <scope>NUCLEOTIDE SEQUENCE [LARGE SCALE GENOMIC DNA]</scope>
    <source>
        <strain evidence="1 2">CCB-QB4</strain>
    </source>
</reference>